<keyword evidence="1" id="KW-0732">Signal</keyword>
<reference evidence="2 3" key="1">
    <citation type="journal article" date="2020" name="Nature">
        <title>Six reference-quality genomes reveal evolution of bat adaptations.</title>
        <authorList>
            <person name="Jebb D."/>
            <person name="Huang Z."/>
            <person name="Pippel M."/>
            <person name="Hughes G.M."/>
            <person name="Lavrichenko K."/>
            <person name="Devanna P."/>
            <person name="Winkler S."/>
            <person name="Jermiin L.S."/>
            <person name="Skirmuntt E.C."/>
            <person name="Katzourakis A."/>
            <person name="Burkitt-Gray L."/>
            <person name="Ray D.A."/>
            <person name="Sullivan K.A.M."/>
            <person name="Roscito J.G."/>
            <person name="Kirilenko B.M."/>
            <person name="Davalos L.M."/>
            <person name="Corthals A.P."/>
            <person name="Power M.L."/>
            <person name="Jones G."/>
            <person name="Ransome R.D."/>
            <person name="Dechmann D.K.N."/>
            <person name="Locatelli A.G."/>
            <person name="Puechmaille S.J."/>
            <person name="Fedrigo O."/>
            <person name="Jarvis E.D."/>
            <person name="Hiller M."/>
            <person name="Vernes S.C."/>
            <person name="Myers E.W."/>
            <person name="Teeling E.C."/>
        </authorList>
    </citation>
    <scope>NUCLEOTIDE SEQUENCE [LARGE SCALE GENOMIC DNA]</scope>
    <source>
        <strain evidence="2">Bat1K_MPI-CBG_1</strain>
    </source>
</reference>
<evidence type="ECO:0000256" key="1">
    <source>
        <dbReference type="SAM" id="SignalP"/>
    </source>
</evidence>
<dbReference type="PROSITE" id="PS51257">
    <property type="entry name" value="PROKAR_LIPOPROTEIN"/>
    <property type="match status" value="1"/>
</dbReference>
<dbReference type="EMBL" id="JABVXQ010000013">
    <property type="protein sequence ID" value="KAF6081656.1"/>
    <property type="molecule type" value="Genomic_DNA"/>
</dbReference>
<evidence type="ECO:0000313" key="3">
    <source>
        <dbReference type="Proteomes" id="UP000664940"/>
    </source>
</evidence>
<evidence type="ECO:0008006" key="4">
    <source>
        <dbReference type="Google" id="ProtNLM"/>
    </source>
</evidence>
<protein>
    <recommendedName>
        <fullName evidence="4">Secreted protein</fullName>
    </recommendedName>
</protein>
<dbReference type="Proteomes" id="UP000664940">
    <property type="component" value="Unassembled WGS sequence"/>
</dbReference>
<gene>
    <name evidence="2" type="ORF">HJG60_008704</name>
</gene>
<accession>A0A834DIU3</accession>
<comment type="caution">
    <text evidence="2">The sequence shown here is derived from an EMBL/GenBank/DDBJ whole genome shotgun (WGS) entry which is preliminary data.</text>
</comment>
<proteinExistence type="predicted"/>
<organism evidence="2 3">
    <name type="scientific">Phyllostomus discolor</name>
    <name type="common">pale spear-nosed bat</name>
    <dbReference type="NCBI Taxonomy" id="89673"/>
    <lineage>
        <taxon>Eukaryota</taxon>
        <taxon>Metazoa</taxon>
        <taxon>Chordata</taxon>
        <taxon>Craniata</taxon>
        <taxon>Vertebrata</taxon>
        <taxon>Euteleostomi</taxon>
        <taxon>Mammalia</taxon>
        <taxon>Eutheria</taxon>
        <taxon>Laurasiatheria</taxon>
        <taxon>Chiroptera</taxon>
        <taxon>Yangochiroptera</taxon>
        <taxon>Phyllostomidae</taxon>
        <taxon>Phyllostominae</taxon>
        <taxon>Phyllostomus</taxon>
    </lineage>
</organism>
<sequence length="157" mass="16598">MKTNQWASLFLVSCTCHTSLQGCRHADILRTGPSVTQPGVEPRLWAESSPIHAGMGCRAVAMLLTSAPPRSCQRKGAAPHSACHWPVDGGWCPPTAPPSWRACLPARDRSSAEASARSHAGGRKSTQGNIGKWAGWFSGLPSWALSPGGPCPPFCLT</sequence>
<dbReference type="AlphaFoldDB" id="A0A834DIU3"/>
<evidence type="ECO:0000313" key="2">
    <source>
        <dbReference type="EMBL" id="KAF6081656.1"/>
    </source>
</evidence>
<name>A0A834DIU3_9CHIR</name>
<feature type="chain" id="PRO_5032957591" description="Secreted protein" evidence="1">
    <location>
        <begin position="23"/>
        <end position="157"/>
    </location>
</feature>
<feature type="signal peptide" evidence="1">
    <location>
        <begin position="1"/>
        <end position="22"/>
    </location>
</feature>